<feature type="coiled-coil region" evidence="5">
    <location>
        <begin position="670"/>
        <end position="711"/>
    </location>
</feature>
<feature type="region of interest" description="Disordered" evidence="6">
    <location>
        <begin position="96"/>
        <end position="129"/>
    </location>
</feature>
<keyword evidence="3 7" id="KW-1133">Transmembrane helix</keyword>
<dbReference type="Gene3D" id="1.20.58.340">
    <property type="entry name" value="Magnesium transport protein CorA, transmembrane region"/>
    <property type="match status" value="1"/>
</dbReference>
<evidence type="ECO:0000313" key="8">
    <source>
        <dbReference type="EMBL" id="KAK3901298.1"/>
    </source>
</evidence>
<dbReference type="InterPro" id="IPR045863">
    <property type="entry name" value="CorA_TM1_TM2"/>
</dbReference>
<sequence length="934" mass="105175">MAPSHSPSTCLSDIPHGNLVLDPVVHFNGCLPAAKQRRFYESLPRDSQERISRVHTKILELRQRLETTHHDSSAGARLHEFNQAMSQWYAATGRRPRAPYASPAKPGSSSWGSQSERYPPRQEAEDSVDSHIKAPVIYFKNGLPCDVPGLSKTFPHQKTTVADLLSEDPARNPIMQQTDDDVIRYFHLPANNMAWAEGVIARYYHDRRPEPDGLLHKSRSRRPQSKTEMMLQPGYWQGQQNFDVDSEVHARHMRPFCASISVDPMAAEPTPKNAVLFMPYLHWETDRGRFRSAEIIKDVGKRSLNSISELVDRAKHQLAHTETQDTTSAPWVPHHTVTVSEGVMSRKQALGQLLRAAAALLEAMDSHVEEKLMMEYLHVEPPLHPRRTLDQAYYGALRNTGTRDRDQVVYRGTTPQPHECIGMEVCPQCNEDIRKTPRVIMVDQLWMWILDEKTIITSFPRRWGRNRPDPSAIHKSLRTRLQYARDGEISSAYDLALVIVDETSRVFFDRAKTNRSQPNLVELFTAAIRDLTYKQTAAFDQFLIYTHLAGRDYKRQRFVSSDNSSQNHLLNINPEGELLKEVKDIMDELHIMMRIKEQQQTVMETFVKHIRRALTPLARSRRPGTATQASAAWDIALGVASLDAGGDSPYTDDTARHREEHQCQTARRTLARADTLLLDLNERIAELRALVQNAQNTAAALKDLLTLKQQQAGVIEAREAVKQAQLTLKQGQSIMIFTLVTIVFLPLSFCASLFGMNAAELNDGHLPLSDELRLMFPISAGIIFLSLILAFSRGVFTNSGVALVRSAVSFMWNTAWTWLWVRSGGFVVGRELMVTANRLREREGKVTGGMKAEVLRREKNLERMRAAGHVKALTRQRGAVEGGVGRGMASPASEGIPGSPSPFLVVRGRFGEGDVELGERGRKPSSQIHLVPGR</sequence>
<evidence type="ECO:0000256" key="7">
    <source>
        <dbReference type="SAM" id="Phobius"/>
    </source>
</evidence>
<dbReference type="Pfam" id="PF01544">
    <property type="entry name" value="CorA"/>
    <property type="match status" value="1"/>
</dbReference>
<evidence type="ECO:0000313" key="9">
    <source>
        <dbReference type="Proteomes" id="UP001303889"/>
    </source>
</evidence>
<gene>
    <name evidence="8" type="ORF">C8A05DRAFT_35018</name>
</gene>
<reference evidence="8" key="1">
    <citation type="journal article" date="2023" name="Mol. Phylogenet. Evol.">
        <title>Genome-scale phylogeny and comparative genomics of the fungal order Sordariales.</title>
        <authorList>
            <person name="Hensen N."/>
            <person name="Bonometti L."/>
            <person name="Westerberg I."/>
            <person name="Brannstrom I.O."/>
            <person name="Guillou S."/>
            <person name="Cros-Aarteil S."/>
            <person name="Calhoun S."/>
            <person name="Haridas S."/>
            <person name="Kuo A."/>
            <person name="Mondo S."/>
            <person name="Pangilinan J."/>
            <person name="Riley R."/>
            <person name="LaButti K."/>
            <person name="Andreopoulos B."/>
            <person name="Lipzen A."/>
            <person name="Chen C."/>
            <person name="Yan M."/>
            <person name="Daum C."/>
            <person name="Ng V."/>
            <person name="Clum A."/>
            <person name="Steindorff A."/>
            <person name="Ohm R.A."/>
            <person name="Martin F."/>
            <person name="Silar P."/>
            <person name="Natvig D.O."/>
            <person name="Lalanne C."/>
            <person name="Gautier V."/>
            <person name="Ament-Velasquez S.L."/>
            <person name="Kruys A."/>
            <person name="Hutchinson M.I."/>
            <person name="Powell A.J."/>
            <person name="Barry K."/>
            <person name="Miller A.N."/>
            <person name="Grigoriev I.V."/>
            <person name="Debuchy R."/>
            <person name="Gladieux P."/>
            <person name="Hiltunen Thoren M."/>
            <person name="Johannesson H."/>
        </authorList>
    </citation>
    <scope>NUCLEOTIDE SEQUENCE</scope>
    <source>
        <strain evidence="8">CBS 103.79</strain>
    </source>
</reference>
<dbReference type="InterPro" id="IPR002523">
    <property type="entry name" value="MgTranspt_CorA/ZnTranspt_ZntB"/>
</dbReference>
<feature type="transmembrane region" description="Helical" evidence="7">
    <location>
        <begin position="734"/>
        <end position="754"/>
    </location>
</feature>
<dbReference type="GO" id="GO:0046873">
    <property type="term" value="F:metal ion transmembrane transporter activity"/>
    <property type="evidence" value="ECO:0007669"/>
    <property type="project" value="InterPro"/>
</dbReference>
<evidence type="ECO:0000256" key="4">
    <source>
        <dbReference type="ARBA" id="ARBA00023136"/>
    </source>
</evidence>
<keyword evidence="4 7" id="KW-0472">Membrane</keyword>
<evidence type="ECO:0000256" key="1">
    <source>
        <dbReference type="ARBA" id="ARBA00004141"/>
    </source>
</evidence>
<dbReference type="PANTHER" id="PTHR47685:SF1">
    <property type="entry name" value="MAGNESIUM TRANSPORT PROTEIN CORA"/>
    <property type="match status" value="1"/>
</dbReference>
<comment type="caution">
    <text evidence="8">The sequence shown here is derived from an EMBL/GenBank/DDBJ whole genome shotgun (WGS) entry which is preliminary data.</text>
</comment>
<evidence type="ECO:0000256" key="5">
    <source>
        <dbReference type="SAM" id="Coils"/>
    </source>
</evidence>
<feature type="transmembrane region" description="Helical" evidence="7">
    <location>
        <begin position="774"/>
        <end position="796"/>
    </location>
</feature>
<name>A0AAN6MK17_9PEZI</name>
<comment type="subcellular location">
    <subcellularLocation>
        <location evidence="1">Membrane</location>
        <topology evidence="1">Multi-pass membrane protein</topology>
    </subcellularLocation>
</comment>
<proteinExistence type="predicted"/>
<evidence type="ECO:0000256" key="2">
    <source>
        <dbReference type="ARBA" id="ARBA00022692"/>
    </source>
</evidence>
<dbReference type="PANTHER" id="PTHR47685">
    <property type="entry name" value="MAGNESIUM TRANSPORT PROTEIN CORA"/>
    <property type="match status" value="1"/>
</dbReference>
<feature type="transmembrane region" description="Helical" evidence="7">
    <location>
        <begin position="802"/>
        <end position="821"/>
    </location>
</feature>
<reference evidence="8" key="2">
    <citation type="submission" date="2023-05" db="EMBL/GenBank/DDBJ databases">
        <authorList>
            <consortium name="Lawrence Berkeley National Laboratory"/>
            <person name="Steindorff A."/>
            <person name="Hensen N."/>
            <person name="Bonometti L."/>
            <person name="Westerberg I."/>
            <person name="Brannstrom I.O."/>
            <person name="Guillou S."/>
            <person name="Cros-Aarteil S."/>
            <person name="Calhoun S."/>
            <person name="Haridas S."/>
            <person name="Kuo A."/>
            <person name="Mondo S."/>
            <person name="Pangilinan J."/>
            <person name="Riley R."/>
            <person name="Labutti K."/>
            <person name="Andreopoulos B."/>
            <person name="Lipzen A."/>
            <person name="Chen C."/>
            <person name="Yanf M."/>
            <person name="Daum C."/>
            <person name="Ng V."/>
            <person name="Clum A."/>
            <person name="Ohm R."/>
            <person name="Martin F."/>
            <person name="Silar P."/>
            <person name="Natvig D."/>
            <person name="Lalanne C."/>
            <person name="Gautier V."/>
            <person name="Ament-Velasquez S.L."/>
            <person name="Kruys A."/>
            <person name="Hutchinson M.I."/>
            <person name="Powell A.J."/>
            <person name="Barry K."/>
            <person name="Miller A.N."/>
            <person name="Grigoriev I.V."/>
            <person name="Debuchy R."/>
            <person name="Gladieux P."/>
            <person name="Thoren M.H."/>
            <person name="Johannesson H."/>
        </authorList>
    </citation>
    <scope>NUCLEOTIDE SEQUENCE</scope>
    <source>
        <strain evidence="8">CBS 103.79</strain>
    </source>
</reference>
<dbReference type="AlphaFoldDB" id="A0AAN6MK17"/>
<evidence type="ECO:0000256" key="3">
    <source>
        <dbReference type="ARBA" id="ARBA00022989"/>
    </source>
</evidence>
<dbReference type="Proteomes" id="UP001303889">
    <property type="component" value="Unassembled WGS sequence"/>
</dbReference>
<dbReference type="EMBL" id="MU855591">
    <property type="protein sequence ID" value="KAK3901298.1"/>
    <property type="molecule type" value="Genomic_DNA"/>
</dbReference>
<evidence type="ECO:0000256" key="6">
    <source>
        <dbReference type="SAM" id="MobiDB-lite"/>
    </source>
</evidence>
<feature type="region of interest" description="Disordered" evidence="6">
    <location>
        <begin position="915"/>
        <end position="934"/>
    </location>
</feature>
<keyword evidence="9" id="KW-1185">Reference proteome</keyword>
<dbReference type="GO" id="GO:0016020">
    <property type="term" value="C:membrane"/>
    <property type="evidence" value="ECO:0007669"/>
    <property type="project" value="UniProtKB-SubCell"/>
</dbReference>
<keyword evidence="2 7" id="KW-0812">Transmembrane</keyword>
<dbReference type="SUPFAM" id="SSF144083">
    <property type="entry name" value="Magnesium transport protein CorA, transmembrane region"/>
    <property type="match status" value="1"/>
</dbReference>
<keyword evidence="5" id="KW-0175">Coiled coil</keyword>
<protein>
    <submittedName>
        <fullName evidence="8">Uncharacterized protein</fullName>
    </submittedName>
</protein>
<feature type="compositionally biased region" description="Basic and acidic residues" evidence="6">
    <location>
        <begin position="118"/>
        <end position="129"/>
    </location>
</feature>
<dbReference type="InterPro" id="IPR050829">
    <property type="entry name" value="CorA_MIT"/>
</dbReference>
<feature type="compositionally biased region" description="Polar residues" evidence="6">
    <location>
        <begin position="107"/>
        <end position="116"/>
    </location>
</feature>
<feature type="region of interest" description="Disordered" evidence="6">
    <location>
        <begin position="882"/>
        <end position="901"/>
    </location>
</feature>
<accession>A0AAN6MK17</accession>
<organism evidence="8 9">
    <name type="scientific">Staphylotrichum tortipilum</name>
    <dbReference type="NCBI Taxonomy" id="2831512"/>
    <lineage>
        <taxon>Eukaryota</taxon>
        <taxon>Fungi</taxon>
        <taxon>Dikarya</taxon>
        <taxon>Ascomycota</taxon>
        <taxon>Pezizomycotina</taxon>
        <taxon>Sordariomycetes</taxon>
        <taxon>Sordariomycetidae</taxon>
        <taxon>Sordariales</taxon>
        <taxon>Chaetomiaceae</taxon>
        <taxon>Staphylotrichum</taxon>
    </lineage>
</organism>